<accession>A0A4R5BF35</accession>
<protein>
    <submittedName>
        <fullName evidence="1">Uncharacterized protein</fullName>
    </submittedName>
</protein>
<sequence>MSRYAYDTTRRTLIVTWGTGLGDVATVVAELSSEIDDVRIQRLAQALTEFSATAWRTYTHPASAAESLKVNAEGWRRQEAREALSRAPDALINPNLPRAGMMIQPYVPTEEAAHGVGRALHAIADAALRDVIVSEVRSEIDALERAELGDLTGRARQAVLLSREGASPVQVEAADRLLWQNPLDAEALFTEVDPVAAGVAAAHWLQAAADVAAGQSGLDPTVVVMEADNIEALPHRTPTTVLEMMSAGPNPYATVTRLIRGAMAAAEGRVPDLDALLEQIDEIDDLTRELGSSSRANEALREEIRTTPLDPSRPARDLLEDLLLGIRGCWLLYQQCADTAGEENVGEAYEQSTAAFVEALRAEARSHRSRLL</sequence>
<dbReference type="Proteomes" id="UP000294513">
    <property type="component" value="Unassembled WGS sequence"/>
</dbReference>
<evidence type="ECO:0000313" key="1">
    <source>
        <dbReference type="EMBL" id="TDD83480.1"/>
    </source>
</evidence>
<dbReference type="OrthoDB" id="3212365at2"/>
<name>A0A4R5BF35_9ACTN</name>
<dbReference type="RefSeq" id="WP_131895906.1">
    <property type="nucleotide sequence ID" value="NZ_SMKU01000112.1"/>
</dbReference>
<proteinExistence type="predicted"/>
<dbReference type="AlphaFoldDB" id="A0A4R5BF35"/>
<gene>
    <name evidence="1" type="ORF">E1298_21265</name>
</gene>
<organism evidence="1 2">
    <name type="scientific">Actinomadura rubrisoli</name>
    <dbReference type="NCBI Taxonomy" id="2530368"/>
    <lineage>
        <taxon>Bacteria</taxon>
        <taxon>Bacillati</taxon>
        <taxon>Actinomycetota</taxon>
        <taxon>Actinomycetes</taxon>
        <taxon>Streptosporangiales</taxon>
        <taxon>Thermomonosporaceae</taxon>
        <taxon>Actinomadura</taxon>
    </lineage>
</organism>
<reference evidence="1 2" key="1">
    <citation type="submission" date="2019-03" db="EMBL/GenBank/DDBJ databases">
        <title>Draft genome sequences of novel Actinobacteria.</title>
        <authorList>
            <person name="Sahin N."/>
            <person name="Ay H."/>
            <person name="Saygin H."/>
        </authorList>
    </citation>
    <scope>NUCLEOTIDE SEQUENCE [LARGE SCALE GENOMIC DNA]</scope>
    <source>
        <strain evidence="1 2">H3C3</strain>
    </source>
</reference>
<evidence type="ECO:0000313" key="2">
    <source>
        <dbReference type="Proteomes" id="UP000294513"/>
    </source>
</evidence>
<comment type="caution">
    <text evidence="1">The sequence shown here is derived from an EMBL/GenBank/DDBJ whole genome shotgun (WGS) entry which is preliminary data.</text>
</comment>
<keyword evidence="2" id="KW-1185">Reference proteome</keyword>
<dbReference type="EMBL" id="SMKU01000112">
    <property type="protein sequence ID" value="TDD83480.1"/>
    <property type="molecule type" value="Genomic_DNA"/>
</dbReference>